<feature type="non-terminal residue" evidence="1">
    <location>
        <position position="1"/>
    </location>
</feature>
<accession>A0ACC3DKU1</accession>
<keyword evidence="2" id="KW-1185">Reference proteome</keyword>
<proteinExistence type="predicted"/>
<evidence type="ECO:0000313" key="2">
    <source>
        <dbReference type="Proteomes" id="UP001186974"/>
    </source>
</evidence>
<name>A0ACC3DKU1_9PEZI</name>
<gene>
    <name evidence="1" type="ORF">LTS18_010738</name>
</gene>
<protein>
    <submittedName>
        <fullName evidence="1">Uncharacterized protein</fullName>
    </submittedName>
</protein>
<organism evidence="1 2">
    <name type="scientific">Coniosporium uncinatum</name>
    <dbReference type="NCBI Taxonomy" id="93489"/>
    <lineage>
        <taxon>Eukaryota</taxon>
        <taxon>Fungi</taxon>
        <taxon>Dikarya</taxon>
        <taxon>Ascomycota</taxon>
        <taxon>Pezizomycotina</taxon>
        <taxon>Dothideomycetes</taxon>
        <taxon>Dothideomycetes incertae sedis</taxon>
        <taxon>Coniosporium</taxon>
    </lineage>
</organism>
<comment type="caution">
    <text evidence="1">The sequence shown here is derived from an EMBL/GenBank/DDBJ whole genome shotgun (WGS) entry which is preliminary data.</text>
</comment>
<dbReference type="EMBL" id="JAWDJW010003024">
    <property type="protein sequence ID" value="KAK3077281.1"/>
    <property type="molecule type" value="Genomic_DNA"/>
</dbReference>
<evidence type="ECO:0000313" key="1">
    <source>
        <dbReference type="EMBL" id="KAK3077281.1"/>
    </source>
</evidence>
<sequence>RKPPTTNAFNAPTHPLSPSLPLFSFQSARLSVRAKWTTQYDQGGLLLHLTSSSDRNAPDKWLKTGVEYYNGRPYLSTVCCDQYADWSIYPLPSTYNSETDWVTLEARREGDVNGVGLWVYHIVGGEERVPLREVAWFFAGEGEWGVQVRGMAARPARRDAVKGAEGEGDGGLDVEIGGWEVATV</sequence>
<reference evidence="1" key="1">
    <citation type="submission" date="2024-09" db="EMBL/GenBank/DDBJ databases">
        <title>Black Yeasts Isolated from many extreme environments.</title>
        <authorList>
            <person name="Coleine C."/>
            <person name="Stajich J.E."/>
            <person name="Selbmann L."/>
        </authorList>
    </citation>
    <scope>NUCLEOTIDE SEQUENCE</scope>
    <source>
        <strain evidence="1">CCFEE 5737</strain>
    </source>
</reference>
<dbReference type="Proteomes" id="UP001186974">
    <property type="component" value="Unassembled WGS sequence"/>
</dbReference>